<comment type="catalytic activity">
    <reaction evidence="12">
        <text>a 5'-end ribonucleotide-tRNA(His) + GTP + ATP + H2O = a 5'-end phospho-guanosine-ribonucleotide-tRNA(His) + AMP + 2 diphosphate + H(+)</text>
        <dbReference type="Rhea" id="RHEA:54564"/>
        <dbReference type="Rhea" id="RHEA-COMP:14193"/>
        <dbReference type="Rhea" id="RHEA-COMP:14917"/>
        <dbReference type="ChEBI" id="CHEBI:15377"/>
        <dbReference type="ChEBI" id="CHEBI:15378"/>
        <dbReference type="ChEBI" id="CHEBI:30616"/>
        <dbReference type="ChEBI" id="CHEBI:33019"/>
        <dbReference type="ChEBI" id="CHEBI:37565"/>
        <dbReference type="ChEBI" id="CHEBI:138282"/>
        <dbReference type="ChEBI" id="CHEBI:141847"/>
        <dbReference type="ChEBI" id="CHEBI:456215"/>
        <dbReference type="EC" id="2.7.7.79"/>
    </reaction>
</comment>
<sequence>MAKSRFEYVKNYELPDPLLPNAHIVVRVDGRGFHKFSDAHNFEKPNDQRALDLMNAAARAVMDEFGDVVLAFGQSDEYSFLMRRSTNVYSRRRSKINSTVASIFTSAYVFNWAKYFPGAELLYPPTFDSRVVLYPGEKEVRDYFSWRQADTHINNLYNTCFWALVHDGQTPREANRTLQGTNSKDKNELLFSRFGTNYNDIPPYFRKGSVLVRVDPNPVPVVLLEADDDADDDGDEDATPEAALASAVEKRLSVEAAAKANGEDASGPKQAGGSAMPTTEAAHAKKAKPYEGTTGEIVVLHEDIIRNPFWRARPWLLA</sequence>
<feature type="region of interest" description="Disordered" evidence="15">
    <location>
        <begin position="258"/>
        <end position="288"/>
    </location>
</feature>
<protein>
    <recommendedName>
        <fullName evidence="3 12">tRNA(His) guanylyltransferase</fullName>
        <ecNumber evidence="2 12">2.7.7.79</ecNumber>
    </recommendedName>
    <alternativeName>
        <fullName evidence="11 12">tRNA-histidine guanylyltransferase</fullName>
    </alternativeName>
</protein>
<dbReference type="EMBL" id="CP086717">
    <property type="protein sequence ID" value="WOO82211.1"/>
    <property type="molecule type" value="Genomic_DNA"/>
</dbReference>
<dbReference type="Pfam" id="PF14413">
    <property type="entry name" value="Thg1C"/>
    <property type="match status" value="1"/>
</dbReference>
<comment type="cofactor">
    <cofactor evidence="14">
        <name>Mg(2+)</name>
        <dbReference type="ChEBI" id="CHEBI:18420"/>
    </cofactor>
    <text evidence="14">Binds 2 magnesium ions per subunit.</text>
</comment>
<keyword evidence="5 12" id="KW-0819">tRNA processing</keyword>
<dbReference type="PANTHER" id="PTHR12729">
    <property type="entry name" value="TRNA(HIS) GUANYLYLTRANSFERASE-RELATED"/>
    <property type="match status" value="1"/>
</dbReference>
<dbReference type="GO" id="GO:0000287">
    <property type="term" value="F:magnesium ion binding"/>
    <property type="evidence" value="ECO:0007669"/>
    <property type="project" value="UniProtKB-UniRule"/>
</dbReference>
<dbReference type="PIRSF" id="PIRSF028980">
    <property type="entry name" value="tRNAHis_guanylyltransferase"/>
    <property type="match status" value="1"/>
</dbReference>
<accession>A0AAF1BIE2</accession>
<dbReference type="InterPro" id="IPR024956">
    <property type="entry name" value="tRNAHis_GuaTrfase_cat"/>
</dbReference>
<evidence type="ECO:0000313" key="19">
    <source>
        <dbReference type="Proteomes" id="UP000827549"/>
    </source>
</evidence>
<evidence type="ECO:0000256" key="14">
    <source>
        <dbReference type="PIRSR" id="PIRSR028980-2"/>
    </source>
</evidence>
<proteinExistence type="inferred from homology"/>
<feature type="binding site" evidence="13">
    <location>
        <begin position="29"/>
        <end position="34"/>
    </location>
    <ligand>
        <name>GTP</name>
        <dbReference type="ChEBI" id="CHEBI:37565"/>
    </ligand>
</feature>
<evidence type="ECO:0000256" key="12">
    <source>
        <dbReference type="PIRNR" id="PIRNR028980"/>
    </source>
</evidence>
<organism evidence="18 19">
    <name type="scientific">Vanrija pseudolonga</name>
    <dbReference type="NCBI Taxonomy" id="143232"/>
    <lineage>
        <taxon>Eukaryota</taxon>
        <taxon>Fungi</taxon>
        <taxon>Dikarya</taxon>
        <taxon>Basidiomycota</taxon>
        <taxon>Agaricomycotina</taxon>
        <taxon>Tremellomycetes</taxon>
        <taxon>Trichosporonales</taxon>
        <taxon>Trichosporonaceae</taxon>
        <taxon>Vanrija</taxon>
    </lineage>
</organism>
<evidence type="ECO:0000313" key="18">
    <source>
        <dbReference type="EMBL" id="WOO82211.1"/>
    </source>
</evidence>
<keyword evidence="10 12" id="KW-0342">GTP-binding</keyword>
<dbReference type="InterPro" id="IPR038469">
    <property type="entry name" value="tRNAHis_GuaTrfase_Thg1_sf"/>
</dbReference>
<dbReference type="RefSeq" id="XP_062628243.1">
    <property type="nucleotide sequence ID" value="XM_062772260.1"/>
</dbReference>
<evidence type="ECO:0000259" key="17">
    <source>
        <dbReference type="Pfam" id="PF14413"/>
    </source>
</evidence>
<dbReference type="GO" id="GO:0006400">
    <property type="term" value="P:tRNA modification"/>
    <property type="evidence" value="ECO:0007669"/>
    <property type="project" value="UniProtKB-UniRule"/>
</dbReference>
<keyword evidence="8 12" id="KW-0547">Nucleotide-binding</keyword>
<evidence type="ECO:0000256" key="15">
    <source>
        <dbReference type="SAM" id="MobiDB-lite"/>
    </source>
</evidence>
<evidence type="ECO:0000256" key="8">
    <source>
        <dbReference type="ARBA" id="ARBA00022741"/>
    </source>
</evidence>
<feature type="binding site" evidence="14">
    <location>
        <position position="76"/>
    </location>
    <ligand>
        <name>Mg(2+)</name>
        <dbReference type="ChEBI" id="CHEBI:18420"/>
        <label>1</label>
        <note>catalytic</note>
    </ligand>
</feature>
<evidence type="ECO:0000256" key="10">
    <source>
        <dbReference type="ARBA" id="ARBA00023134"/>
    </source>
</evidence>
<keyword evidence="7 12" id="KW-0479">Metal-binding</keyword>
<evidence type="ECO:0000256" key="3">
    <source>
        <dbReference type="ARBA" id="ARBA00015443"/>
    </source>
</evidence>
<evidence type="ECO:0000256" key="13">
    <source>
        <dbReference type="PIRSR" id="PIRSR028980-1"/>
    </source>
</evidence>
<feature type="binding site" evidence="13">
    <location>
        <begin position="75"/>
        <end position="76"/>
    </location>
    <ligand>
        <name>GTP</name>
        <dbReference type="ChEBI" id="CHEBI:37565"/>
    </ligand>
</feature>
<feature type="domain" description="Thg1 C-terminal" evidence="17">
    <location>
        <begin position="138"/>
        <end position="305"/>
    </location>
</feature>
<dbReference type="AlphaFoldDB" id="A0AAF1BIE2"/>
<feature type="binding site" evidence="14">
    <location>
        <position position="29"/>
    </location>
    <ligand>
        <name>Mg(2+)</name>
        <dbReference type="ChEBI" id="CHEBI:18420"/>
        <label>1</label>
        <note>catalytic</note>
    </ligand>
</feature>
<keyword evidence="6 12" id="KW-0548">Nucleotidyltransferase</keyword>
<feature type="domain" description="tRNAHis guanylyltransferase catalytic" evidence="16">
    <location>
        <begin position="6"/>
        <end position="135"/>
    </location>
</feature>
<dbReference type="PANTHER" id="PTHR12729:SF6">
    <property type="entry name" value="TRNA(HIS) GUANYLYLTRANSFERASE-RELATED"/>
    <property type="match status" value="1"/>
</dbReference>
<dbReference type="Pfam" id="PF04446">
    <property type="entry name" value="Thg1"/>
    <property type="match status" value="1"/>
</dbReference>
<gene>
    <name evidence="18" type="primary">THG_1</name>
    <name evidence="18" type="ORF">LOC62_04G005711</name>
</gene>
<feature type="binding site" evidence="14">
    <location>
        <position position="76"/>
    </location>
    <ligand>
        <name>Mg(2+)</name>
        <dbReference type="ChEBI" id="CHEBI:18420"/>
        <label>2</label>
        <note>catalytic</note>
    </ligand>
</feature>
<keyword evidence="4 12" id="KW-0808">Transferase</keyword>
<keyword evidence="9 12" id="KW-0460">Magnesium</keyword>
<comment type="function">
    <text evidence="12">Adds a GMP to the 5'-end of tRNA(His) after transcription and RNase P cleavage.</text>
</comment>
<evidence type="ECO:0000256" key="11">
    <source>
        <dbReference type="ARBA" id="ARBA00032480"/>
    </source>
</evidence>
<dbReference type="GeneID" id="87808939"/>
<keyword evidence="19" id="KW-1185">Reference proteome</keyword>
<evidence type="ECO:0000256" key="2">
    <source>
        <dbReference type="ARBA" id="ARBA00012511"/>
    </source>
</evidence>
<dbReference type="InterPro" id="IPR007537">
    <property type="entry name" value="tRNAHis_GuaTrfase_Thg1"/>
</dbReference>
<dbReference type="Proteomes" id="UP000827549">
    <property type="component" value="Chromosome 4"/>
</dbReference>
<evidence type="ECO:0000256" key="7">
    <source>
        <dbReference type="ARBA" id="ARBA00022723"/>
    </source>
</evidence>
<feature type="binding site" evidence="14">
    <location>
        <position position="29"/>
    </location>
    <ligand>
        <name>Mg(2+)</name>
        <dbReference type="ChEBI" id="CHEBI:18420"/>
        <label>2</label>
        <note>catalytic</note>
    </ligand>
</feature>
<dbReference type="InterPro" id="IPR025845">
    <property type="entry name" value="Thg1_C_dom"/>
</dbReference>
<comment type="similarity">
    <text evidence="1 12">Belongs to the tRNA(His) guanylyltransferase family.</text>
</comment>
<evidence type="ECO:0000256" key="4">
    <source>
        <dbReference type="ARBA" id="ARBA00022679"/>
    </source>
</evidence>
<dbReference type="GO" id="GO:0008193">
    <property type="term" value="F:tRNA guanylyltransferase activity"/>
    <property type="evidence" value="ECO:0007669"/>
    <property type="project" value="UniProtKB-UniRule"/>
</dbReference>
<evidence type="ECO:0000256" key="1">
    <source>
        <dbReference type="ARBA" id="ARBA00010113"/>
    </source>
</evidence>
<dbReference type="EC" id="2.7.7.79" evidence="2 12"/>
<evidence type="ECO:0000259" key="16">
    <source>
        <dbReference type="Pfam" id="PF04446"/>
    </source>
</evidence>
<evidence type="ECO:0000256" key="6">
    <source>
        <dbReference type="ARBA" id="ARBA00022695"/>
    </source>
</evidence>
<dbReference type="Gene3D" id="3.30.70.3000">
    <property type="match status" value="1"/>
</dbReference>
<reference evidence="18" key="1">
    <citation type="submission" date="2023-10" db="EMBL/GenBank/DDBJ databases">
        <authorList>
            <person name="Noh H."/>
        </authorList>
    </citation>
    <scope>NUCLEOTIDE SEQUENCE</scope>
    <source>
        <strain evidence="18">DUCC4014</strain>
    </source>
</reference>
<dbReference type="GO" id="GO:0005525">
    <property type="term" value="F:GTP binding"/>
    <property type="evidence" value="ECO:0007669"/>
    <property type="project" value="UniProtKB-UniRule"/>
</dbReference>
<evidence type="ECO:0000256" key="9">
    <source>
        <dbReference type="ARBA" id="ARBA00022842"/>
    </source>
</evidence>
<evidence type="ECO:0000256" key="5">
    <source>
        <dbReference type="ARBA" id="ARBA00022694"/>
    </source>
</evidence>
<feature type="binding site" evidence="14">
    <location>
        <position position="30"/>
    </location>
    <ligand>
        <name>Mg(2+)</name>
        <dbReference type="ChEBI" id="CHEBI:18420"/>
        <label>1</label>
        <note>catalytic</note>
    </ligand>
</feature>
<name>A0AAF1BIE2_9TREE</name>